<comment type="function">
    <text evidence="8">Catalyzes a trans-dehydration via an enolate intermediate.</text>
</comment>
<feature type="site" description="Transition state stabilizer" evidence="8 11">
    <location>
        <position position="18"/>
    </location>
</feature>
<comment type="catalytic activity">
    <reaction evidence="1 8">
        <text>3-dehydroquinate = 3-dehydroshikimate + H2O</text>
        <dbReference type="Rhea" id="RHEA:21096"/>
        <dbReference type="ChEBI" id="CHEBI:15377"/>
        <dbReference type="ChEBI" id="CHEBI:16630"/>
        <dbReference type="ChEBI" id="CHEBI:32364"/>
        <dbReference type="EC" id="4.2.1.10"/>
    </reaction>
</comment>
<reference evidence="12 13" key="1">
    <citation type="submission" date="2020-08" db="EMBL/GenBank/DDBJ databases">
        <title>Sequencing the genomes of 1000 actinobacteria strains.</title>
        <authorList>
            <person name="Klenk H.-P."/>
        </authorList>
    </citation>
    <scope>NUCLEOTIDE SEQUENCE [LARGE SCALE GENOMIC DNA]</scope>
    <source>
        <strain evidence="12 13">DSM 22242</strain>
    </source>
</reference>
<dbReference type="SUPFAM" id="SSF52304">
    <property type="entry name" value="Type II 3-dehydroquinate dehydratase"/>
    <property type="match status" value="1"/>
</dbReference>
<evidence type="ECO:0000256" key="7">
    <source>
        <dbReference type="ARBA" id="ARBA00023239"/>
    </source>
</evidence>
<feature type="binding site" evidence="8 10">
    <location>
        <position position="111"/>
    </location>
    <ligand>
        <name>substrate</name>
    </ligand>
</feature>
<dbReference type="Gene3D" id="3.40.50.9100">
    <property type="entry name" value="Dehydroquinase, class II"/>
    <property type="match status" value="1"/>
</dbReference>
<evidence type="ECO:0000256" key="2">
    <source>
        <dbReference type="ARBA" id="ARBA00004902"/>
    </source>
</evidence>
<dbReference type="GeneID" id="93355967"/>
<feature type="binding site" evidence="8 10">
    <location>
        <begin position="101"/>
        <end position="102"/>
    </location>
    <ligand>
        <name>substrate</name>
    </ligand>
</feature>
<dbReference type="GO" id="GO:0003855">
    <property type="term" value="F:3-dehydroquinate dehydratase activity"/>
    <property type="evidence" value="ECO:0007669"/>
    <property type="project" value="UniProtKB-UniRule"/>
</dbReference>
<feature type="active site" description="Proton acceptor" evidence="8 9">
    <location>
        <position position="23"/>
    </location>
</feature>
<organism evidence="12 13">
    <name type="scientific">Parvibacter caecicola</name>
    <dbReference type="NCBI Taxonomy" id="747645"/>
    <lineage>
        <taxon>Bacteria</taxon>
        <taxon>Bacillati</taxon>
        <taxon>Actinomycetota</taxon>
        <taxon>Coriobacteriia</taxon>
        <taxon>Coriobacteriales</taxon>
        <taxon>Coriobacteriaceae</taxon>
        <taxon>Parvibacter</taxon>
    </lineage>
</organism>
<dbReference type="PROSITE" id="PS01029">
    <property type="entry name" value="DEHYDROQUINASE_II"/>
    <property type="match status" value="1"/>
</dbReference>
<dbReference type="HAMAP" id="MF_00169">
    <property type="entry name" value="AroQ"/>
    <property type="match status" value="1"/>
</dbReference>
<keyword evidence="7 8" id="KW-0456">Lyase</keyword>
<dbReference type="NCBIfam" id="NF003806">
    <property type="entry name" value="PRK05395.1-3"/>
    <property type="match status" value="1"/>
</dbReference>
<dbReference type="NCBIfam" id="NF003805">
    <property type="entry name" value="PRK05395.1-2"/>
    <property type="match status" value="1"/>
</dbReference>
<dbReference type="GO" id="GO:0008652">
    <property type="term" value="P:amino acid biosynthetic process"/>
    <property type="evidence" value="ECO:0007669"/>
    <property type="project" value="UniProtKB-KW"/>
</dbReference>
<evidence type="ECO:0000313" key="13">
    <source>
        <dbReference type="Proteomes" id="UP000530850"/>
    </source>
</evidence>
<dbReference type="PIRSF" id="PIRSF001399">
    <property type="entry name" value="DHquinase_II"/>
    <property type="match status" value="1"/>
</dbReference>
<dbReference type="InterPro" id="IPR001874">
    <property type="entry name" value="DHquinase_II"/>
</dbReference>
<proteinExistence type="inferred from homology"/>
<dbReference type="GO" id="GO:0019631">
    <property type="term" value="P:quinate catabolic process"/>
    <property type="evidence" value="ECO:0007669"/>
    <property type="project" value="TreeGrafter"/>
</dbReference>
<dbReference type="PANTHER" id="PTHR21272">
    <property type="entry name" value="CATABOLIC 3-DEHYDROQUINASE"/>
    <property type="match status" value="1"/>
</dbReference>
<dbReference type="GO" id="GO:0009423">
    <property type="term" value="P:chorismate biosynthetic process"/>
    <property type="evidence" value="ECO:0007669"/>
    <property type="project" value="UniProtKB-UniRule"/>
</dbReference>
<feature type="active site" description="Proton donor" evidence="8 9">
    <location>
        <position position="100"/>
    </location>
</feature>
<dbReference type="InterPro" id="IPR036441">
    <property type="entry name" value="DHquinase_II_sf"/>
</dbReference>
<comment type="similarity">
    <text evidence="3 8">Belongs to the type-II 3-dehydroquinase family.</text>
</comment>
<feature type="binding site" evidence="8 10">
    <location>
        <position position="74"/>
    </location>
    <ligand>
        <name>substrate</name>
    </ligand>
</feature>
<evidence type="ECO:0000256" key="1">
    <source>
        <dbReference type="ARBA" id="ARBA00001864"/>
    </source>
</evidence>
<feature type="binding site" evidence="8 10">
    <location>
        <position position="80"/>
    </location>
    <ligand>
        <name>substrate</name>
    </ligand>
</feature>
<dbReference type="PANTHER" id="PTHR21272:SF3">
    <property type="entry name" value="CATABOLIC 3-DEHYDROQUINASE"/>
    <property type="match status" value="1"/>
</dbReference>
<dbReference type="EMBL" id="JACHYA010000001">
    <property type="protein sequence ID" value="MBB3170503.1"/>
    <property type="molecule type" value="Genomic_DNA"/>
</dbReference>
<evidence type="ECO:0000256" key="11">
    <source>
        <dbReference type="PIRSR" id="PIRSR001399-3"/>
    </source>
</evidence>
<dbReference type="RefSeq" id="WP_123184654.1">
    <property type="nucleotide sequence ID" value="NZ_JACHYA010000001.1"/>
</dbReference>
<evidence type="ECO:0000256" key="5">
    <source>
        <dbReference type="ARBA" id="ARBA00012060"/>
    </source>
</evidence>
<comment type="pathway">
    <text evidence="2 8">Metabolic intermediate biosynthesis; chorismate biosynthesis; chorismate from D-erythrose 4-phosphate and phosphoenolpyruvate: step 3/7.</text>
</comment>
<accession>A0A7W5D0I5</accession>
<name>A0A7W5D0I5_9ACTN</name>
<comment type="subunit">
    <text evidence="4 8">Homododecamer.</text>
</comment>
<evidence type="ECO:0000313" key="12">
    <source>
        <dbReference type="EMBL" id="MBB3170503.1"/>
    </source>
</evidence>
<evidence type="ECO:0000256" key="3">
    <source>
        <dbReference type="ARBA" id="ARBA00011037"/>
    </source>
</evidence>
<protein>
    <recommendedName>
        <fullName evidence="5 8">3-dehydroquinate dehydratase</fullName>
        <shortName evidence="8">3-dehydroquinase</shortName>
        <ecNumber evidence="5 8">4.2.1.10</ecNumber>
    </recommendedName>
    <alternativeName>
        <fullName evidence="8">Type II DHQase</fullName>
    </alternativeName>
</protein>
<dbReference type="EC" id="4.2.1.10" evidence="5 8"/>
<dbReference type="Pfam" id="PF01220">
    <property type="entry name" value="DHquinase_II"/>
    <property type="match status" value="1"/>
</dbReference>
<dbReference type="NCBIfam" id="NF003807">
    <property type="entry name" value="PRK05395.1-4"/>
    <property type="match status" value="1"/>
</dbReference>
<dbReference type="InterPro" id="IPR018509">
    <property type="entry name" value="DHquinase_II_CS"/>
</dbReference>
<dbReference type="UniPathway" id="UPA00053">
    <property type="reaction ID" value="UER00086"/>
</dbReference>
<evidence type="ECO:0000256" key="4">
    <source>
        <dbReference type="ARBA" id="ARBA00011193"/>
    </source>
</evidence>
<dbReference type="GO" id="GO:0009073">
    <property type="term" value="P:aromatic amino acid family biosynthetic process"/>
    <property type="evidence" value="ECO:0007669"/>
    <property type="project" value="UniProtKB-KW"/>
</dbReference>
<evidence type="ECO:0000256" key="8">
    <source>
        <dbReference type="HAMAP-Rule" id="MF_00169"/>
    </source>
</evidence>
<dbReference type="CDD" id="cd00466">
    <property type="entry name" value="DHQase_II"/>
    <property type="match status" value="1"/>
</dbReference>
<sequence>MRKVLLMNGPNLNMLGVRDPAIYGSDTLASIEQMVEEYGRAHGVQVDCFQSNHEGTLVDALQAAHGNYDGIVYNPGAHTHYSYALHDAVECIDVPVVEIHISDISKREEFRRTSVIAPACIAQVKGLGKEGYLRAFDILLKSWEGAEDGR</sequence>
<comment type="caution">
    <text evidence="12">The sequence shown here is derived from an EMBL/GenBank/DDBJ whole genome shotgun (WGS) entry which is preliminary data.</text>
</comment>
<gene>
    <name evidence="8" type="primary">aroQ</name>
    <name evidence="12" type="ORF">FHR31_000283</name>
</gene>
<dbReference type="AlphaFoldDB" id="A0A7W5D0I5"/>
<keyword evidence="8" id="KW-0028">Amino-acid biosynthesis</keyword>
<keyword evidence="6 8" id="KW-0057">Aromatic amino acid biosynthesis</keyword>
<evidence type="ECO:0000256" key="10">
    <source>
        <dbReference type="PIRSR" id="PIRSR001399-2"/>
    </source>
</evidence>
<evidence type="ECO:0000256" key="9">
    <source>
        <dbReference type="PIRSR" id="PIRSR001399-1"/>
    </source>
</evidence>
<evidence type="ECO:0000256" key="6">
    <source>
        <dbReference type="ARBA" id="ARBA00023141"/>
    </source>
</evidence>
<dbReference type="NCBIfam" id="TIGR01088">
    <property type="entry name" value="aroQ"/>
    <property type="match status" value="1"/>
</dbReference>
<feature type="binding site" evidence="8 10">
    <location>
        <position position="87"/>
    </location>
    <ligand>
        <name>substrate</name>
    </ligand>
</feature>
<dbReference type="Proteomes" id="UP000530850">
    <property type="component" value="Unassembled WGS sequence"/>
</dbReference>